<accession>A0A8S9LFJ6</accession>
<sequence length="144" mass="16517">MRDSCNSSFDLKRFINGCLLSQLYLIHCDMANTRVFFSDLKSGGKCSSVVEARLLRYWEGRNVKRGGDLMWVDMLMIDVNATIMQATIYANRLPRFRSKLAVGKMLCQSKENTEATANYNVDVSIFNSLDEPLLFTWCSSLRMF</sequence>
<reference evidence="1" key="1">
    <citation type="submission" date="2019-12" db="EMBL/GenBank/DDBJ databases">
        <title>Genome sequencing and annotation of Brassica cretica.</title>
        <authorList>
            <person name="Studholme D.J."/>
            <person name="Sarris P.F."/>
        </authorList>
    </citation>
    <scope>NUCLEOTIDE SEQUENCE</scope>
    <source>
        <strain evidence="1">PFS-102/07</strain>
        <tissue evidence="1">Leaf</tissue>
    </source>
</reference>
<name>A0A8S9LFJ6_BRACR</name>
<dbReference type="AlphaFoldDB" id="A0A8S9LFJ6"/>
<dbReference type="EMBL" id="QGKY02000094">
    <property type="protein sequence ID" value="KAF2604787.1"/>
    <property type="molecule type" value="Genomic_DNA"/>
</dbReference>
<proteinExistence type="predicted"/>
<comment type="caution">
    <text evidence="1">The sequence shown here is derived from an EMBL/GenBank/DDBJ whole genome shotgun (WGS) entry which is preliminary data.</text>
</comment>
<gene>
    <name evidence="1" type="ORF">F2Q70_00025008</name>
</gene>
<organism evidence="1">
    <name type="scientific">Brassica cretica</name>
    <name type="common">Mustard</name>
    <dbReference type="NCBI Taxonomy" id="69181"/>
    <lineage>
        <taxon>Eukaryota</taxon>
        <taxon>Viridiplantae</taxon>
        <taxon>Streptophyta</taxon>
        <taxon>Embryophyta</taxon>
        <taxon>Tracheophyta</taxon>
        <taxon>Spermatophyta</taxon>
        <taxon>Magnoliopsida</taxon>
        <taxon>eudicotyledons</taxon>
        <taxon>Gunneridae</taxon>
        <taxon>Pentapetalae</taxon>
        <taxon>rosids</taxon>
        <taxon>malvids</taxon>
        <taxon>Brassicales</taxon>
        <taxon>Brassicaceae</taxon>
        <taxon>Brassiceae</taxon>
        <taxon>Brassica</taxon>
    </lineage>
</organism>
<protein>
    <submittedName>
        <fullName evidence="1">Uncharacterized protein</fullName>
    </submittedName>
</protein>
<evidence type="ECO:0000313" key="1">
    <source>
        <dbReference type="EMBL" id="KAF2604787.1"/>
    </source>
</evidence>